<reference evidence="1" key="1">
    <citation type="journal article" date="2010" name="Science">
        <title>Plasticity of animal genome architecture unmasked by rapid evolution of a pelagic tunicate.</title>
        <authorList>
            <person name="Denoeud F."/>
            <person name="Henriet S."/>
            <person name="Mungpakdee S."/>
            <person name="Aury J.M."/>
            <person name="Da Silva C."/>
            <person name="Brinkmann H."/>
            <person name="Mikhaleva J."/>
            <person name="Olsen L.C."/>
            <person name="Jubin C."/>
            <person name="Canestro C."/>
            <person name="Bouquet J.M."/>
            <person name="Danks G."/>
            <person name="Poulain J."/>
            <person name="Campsteijn C."/>
            <person name="Adamski M."/>
            <person name="Cross I."/>
            <person name="Yadetie F."/>
            <person name="Muffato M."/>
            <person name="Louis A."/>
            <person name="Butcher S."/>
            <person name="Tsagkogeorga G."/>
            <person name="Konrad A."/>
            <person name="Singh S."/>
            <person name="Jensen M.F."/>
            <person name="Cong E.H."/>
            <person name="Eikeseth-Otteraa H."/>
            <person name="Noel B."/>
            <person name="Anthouard V."/>
            <person name="Porcel B.M."/>
            <person name="Kachouri-Lafond R."/>
            <person name="Nishino A."/>
            <person name="Ugolini M."/>
            <person name="Chourrout P."/>
            <person name="Nishida H."/>
            <person name="Aasland R."/>
            <person name="Huzurbazar S."/>
            <person name="Westhof E."/>
            <person name="Delsuc F."/>
            <person name="Lehrach H."/>
            <person name="Reinhardt R."/>
            <person name="Weissenbach J."/>
            <person name="Roy S.W."/>
            <person name="Artiguenave F."/>
            <person name="Postlethwait J.H."/>
            <person name="Manak J.R."/>
            <person name="Thompson E.M."/>
            <person name="Jaillon O."/>
            <person name="Du Pasquier L."/>
            <person name="Boudinot P."/>
            <person name="Liberles D.A."/>
            <person name="Volff J.N."/>
            <person name="Philippe H."/>
            <person name="Lenhard B."/>
            <person name="Roest Crollius H."/>
            <person name="Wincker P."/>
            <person name="Chourrout D."/>
        </authorList>
    </citation>
    <scope>NUCLEOTIDE SEQUENCE [LARGE SCALE GENOMIC DNA]</scope>
</reference>
<gene>
    <name evidence="1" type="ORF">GSOID_T00021883001</name>
</gene>
<dbReference type="EMBL" id="FN654458">
    <property type="protein sequence ID" value="CBY33911.1"/>
    <property type="molecule type" value="Genomic_DNA"/>
</dbReference>
<protein>
    <submittedName>
        <fullName evidence="1">Uncharacterized protein</fullName>
    </submittedName>
</protein>
<dbReference type="Proteomes" id="UP000011014">
    <property type="component" value="Unassembled WGS sequence"/>
</dbReference>
<proteinExistence type="predicted"/>
<dbReference type="AlphaFoldDB" id="E4YEH4"/>
<evidence type="ECO:0000313" key="1">
    <source>
        <dbReference type="EMBL" id="CBY33911.1"/>
    </source>
</evidence>
<name>E4YEH4_OIKDI</name>
<sequence length="343" mass="37627">MGSVNADNTVICLGTGSIQCKDDSVALDRSAAQLNYEEMLALLKKKKQSTKVAPFKPVRTYSLPGLKSAFLASFAVDTPGLTFPTKYLSPDGKKTEIEKVLSAPKSGLCKLSTKHIIFVITKSEENKNKLKASFQSDGQLFVGSFEVIFVSGREGGTVSNAGELMVTDISDDYDGFETAALLAALNYLRENCQSETLESVTILRDTMRLNVRRLFREILGPGLLINDLVCLEAIDEPSLPDFFDRSSFIWGANWPNPNLALPATCSSLAFSLSSKTAELLVQKYSQLPPSQVHNSVKFLTGIMRHFISVKNITELSISRIDPSLRVQGISREPIIDNDSFIIS</sequence>
<organism evidence="1">
    <name type="scientific">Oikopleura dioica</name>
    <name type="common">Tunicate</name>
    <dbReference type="NCBI Taxonomy" id="34765"/>
    <lineage>
        <taxon>Eukaryota</taxon>
        <taxon>Metazoa</taxon>
        <taxon>Chordata</taxon>
        <taxon>Tunicata</taxon>
        <taxon>Appendicularia</taxon>
        <taxon>Copelata</taxon>
        <taxon>Oikopleuridae</taxon>
        <taxon>Oikopleura</taxon>
    </lineage>
</organism>
<accession>E4YEH4</accession>